<proteinExistence type="predicted"/>
<dbReference type="AlphaFoldDB" id="M5JJE2"/>
<protein>
    <submittedName>
        <fullName evidence="1">Transposase Tn3</fullName>
    </submittedName>
</protein>
<evidence type="ECO:0000313" key="2">
    <source>
        <dbReference type="Proteomes" id="UP000011971"/>
    </source>
</evidence>
<organism evidence="1 2">
    <name type="scientific">Brucella intermedia M86</name>
    <dbReference type="NCBI Taxonomy" id="1234597"/>
    <lineage>
        <taxon>Bacteria</taxon>
        <taxon>Pseudomonadati</taxon>
        <taxon>Pseudomonadota</taxon>
        <taxon>Alphaproteobacteria</taxon>
        <taxon>Hyphomicrobiales</taxon>
        <taxon>Brucellaceae</taxon>
        <taxon>Brucella/Ochrobactrum group</taxon>
        <taxon>Brucella</taxon>
    </lineage>
</organism>
<dbReference type="Proteomes" id="UP000011971">
    <property type="component" value="Unassembled WGS sequence"/>
</dbReference>
<dbReference type="EMBL" id="AOGE01000144">
    <property type="protein sequence ID" value="ELT46213.1"/>
    <property type="molecule type" value="Genomic_DNA"/>
</dbReference>
<sequence length="114" mass="12827">MVESANASPLVLAAEQHGNIRKFAGAFLQAFTFRSRRRHDPLLAAVATLKMLYVEGRRVLPDRVPVGHLGANERKLVFEDGKPDRRLYEIATFAHLRDRLHSRDVWVEAAGHSG</sequence>
<reference evidence="1 2" key="1">
    <citation type="journal article" date="2013" name="Gut Pathog.">
        <title>Draft genome of Ochrobactrum intermedium strain M86 isolated from non-ulcer dyspeptic individual from India.</title>
        <authorList>
            <person name="Kulkarni G."/>
            <person name="Dhotre D."/>
            <person name="Dharne M."/>
            <person name="Shetty S."/>
            <person name="Chowdhury S."/>
            <person name="Misra V."/>
            <person name="Misra S."/>
            <person name="Patole M."/>
            <person name="Shouche Y."/>
        </authorList>
    </citation>
    <scope>NUCLEOTIDE SEQUENCE [LARGE SCALE GENOMIC DNA]</scope>
    <source>
        <strain evidence="1 2">M86</strain>
    </source>
</reference>
<evidence type="ECO:0000313" key="1">
    <source>
        <dbReference type="EMBL" id="ELT46213.1"/>
    </source>
</evidence>
<gene>
    <name evidence="1" type="ORF">D584_25939</name>
</gene>
<name>M5JJE2_9HYPH</name>
<comment type="caution">
    <text evidence="1">The sequence shown here is derived from an EMBL/GenBank/DDBJ whole genome shotgun (WGS) entry which is preliminary data.</text>
</comment>
<feature type="non-terminal residue" evidence="1">
    <location>
        <position position="114"/>
    </location>
</feature>
<accession>M5JJE2</accession>